<dbReference type="AlphaFoldDB" id="A0A5B8CM02"/>
<dbReference type="EMBL" id="CP041016">
    <property type="protein sequence ID" value="QDC38411.1"/>
    <property type="molecule type" value="Genomic_DNA"/>
</dbReference>
<dbReference type="KEGG" id="sufl:FIL70_15365"/>
<reference evidence="1 2" key="1">
    <citation type="submission" date="2019-06" db="EMBL/GenBank/DDBJ databases">
        <title>Genome organization and adaptive potential of archetypical organophosphate degarding Sphingobium fuliginis ATCC 27551.</title>
        <authorList>
            <person name="Sarwar A."/>
            <person name="Parthasarathy S."/>
            <person name="Singh C."/>
            <person name="Siddavattam D."/>
        </authorList>
    </citation>
    <scope>NUCLEOTIDE SEQUENCE [LARGE SCALE GENOMIC DNA]</scope>
    <source>
        <strain evidence="1 2">ATCC 27551</strain>
    </source>
</reference>
<gene>
    <name evidence="1" type="ORF">FIL70_15365</name>
</gene>
<evidence type="ECO:0000313" key="1">
    <source>
        <dbReference type="EMBL" id="QDC38411.1"/>
    </source>
</evidence>
<organism evidence="1 2">
    <name type="scientific">Sphingobium fuliginis ATCC 27551</name>
    <dbReference type="NCBI Taxonomy" id="1208342"/>
    <lineage>
        <taxon>Bacteria</taxon>
        <taxon>Pseudomonadati</taxon>
        <taxon>Pseudomonadota</taxon>
        <taxon>Alphaproteobacteria</taxon>
        <taxon>Sphingomonadales</taxon>
        <taxon>Sphingomonadaceae</taxon>
        <taxon>Sphingobium</taxon>
    </lineage>
</organism>
<sequence>MDLRTLLQSAPDFIGSLAPSLIGSGVAQVWKPGLSWRQRFVQWIVGSTVSFYATQAIIEFTGWNEFIAQSIGFGIALIAFDATPRLIAATSDALARIPADLADRFTKKRP</sequence>
<proteinExistence type="predicted"/>
<name>A0A5B8CM02_SPHSA</name>
<dbReference type="Proteomes" id="UP000311469">
    <property type="component" value="Chromosome cSF1"/>
</dbReference>
<dbReference type="RefSeq" id="WP_137710101.1">
    <property type="nucleotide sequence ID" value="NZ_CP041016.1"/>
</dbReference>
<accession>A0A5B8CM02</accession>
<protein>
    <recommendedName>
        <fullName evidence="3">Holin</fullName>
    </recommendedName>
</protein>
<evidence type="ECO:0000313" key="2">
    <source>
        <dbReference type="Proteomes" id="UP000311469"/>
    </source>
</evidence>
<evidence type="ECO:0008006" key="3">
    <source>
        <dbReference type="Google" id="ProtNLM"/>
    </source>
</evidence>